<sequence>MDQNLTLRDNQEQGGQKCSPASFPSVLSQSEIDNFIAMDHNVKLYNLYDKNDTCHSLLKAPSINFLSTNLESPAILNLGMFDVSFSMNSFWNSFANDWNRIVAPNLKGKSLIYTFGSMVRFRREGTFIEPKDDFDGGRTDLTRAIRTLGKVIIKSQESKINIFLVTDGAHTVDEVPPSEAIKKLLIPEGKTICVFVMGIGNSFPVKYSIELRSSLHNGNSNVPFLYWAKNYRDDGSKQLEYIRNIILNECQHSIEFIDVVNCSKLPGVEQDVHSKFYPGEWIYFPPSLSNLSKLRVKVADSECWLSLNPCDADVDTFELALSQFNSVLIQYKKARVQNVKFDEVFKLIEEMYVNCLNRMVNVDQCKMKLNQFRQSQNEVKRILTKTEFMSEIELAKTILKTTVLKDKYEHKALRWKGHTDEKFQRDRLAFKDVYNQCVDKIMKLNIDENDGCRIMMSSTISDLMDSNFLEKLETSNKFEFMKDFFMTGIPVFSRISDGLILNPWTTRITSIADPPYTIMSNVVMEYYAKNLRYVGVDKTVHILTSGNNVTQFNVIIPVFPKRHAPTMKHVVNTDIYAMCASNCILKNPHVIVHDAHLASLSALHVYLYYKYPTQPRSTYVQTYINDVEATANLYMSNPKNVAYMSLLKNDSSVALMACKCETIIKPLVFISLNQKGGSDRVMFSMDNLQHLAKSIVMEYIGRCLSSTDKFLLFDFFCATQNDQGINHDAQREGNSWVERKTTYLKQNVKYYARKLIEDYVTENNLQQPYKLISPLFNHPNDGLKVIKQQLTPQFKKWLKNCLKLNNIKLNLRKVMGLRRVMSAGDVSLDTIKLYFLDEFHLPVEFVRHLFSEDSLTVYLVHAFRFPVSQHRLSTEPLSLGDSLKFIRNMIDSVFNSRFSLNLFESLIYKEFEKDWCRQYFNNHSGVVKPMTQTEIVSEAQMRGINVTNESFESVYGKYRSHTGLLSNACQASECPLYLQPNLRHNQHCSIERDPYFRQLVDLPRTFPHKLHELAKRNSLINKDDEQLIQLYGTEYCKLKFFYKMF</sequence>
<dbReference type="EMBL" id="LC738885">
    <property type="protein sequence ID" value="BDT63566.1"/>
    <property type="molecule type" value="Genomic_DNA"/>
</dbReference>
<evidence type="ECO:0000313" key="2">
    <source>
        <dbReference type="EMBL" id="BDT63566.1"/>
    </source>
</evidence>
<name>A0A9C7BXH4_9VIRU</name>
<evidence type="ECO:0008006" key="3">
    <source>
        <dbReference type="Google" id="ProtNLM"/>
    </source>
</evidence>
<feature type="compositionally biased region" description="Polar residues" evidence="1">
    <location>
        <begin position="1"/>
        <end position="16"/>
    </location>
</feature>
<dbReference type="InterPro" id="IPR036465">
    <property type="entry name" value="vWFA_dom_sf"/>
</dbReference>
<feature type="region of interest" description="Disordered" evidence="1">
    <location>
        <begin position="1"/>
        <end position="22"/>
    </location>
</feature>
<accession>A0A9C7BXH4</accession>
<proteinExistence type="predicted"/>
<organism evidence="2">
    <name type="scientific">Pasiphaea japonica whispovirus</name>
    <dbReference type="NCBI Taxonomy" id="2984286"/>
    <lineage>
        <taxon>Viruses</taxon>
        <taxon>Viruses incertae sedis</taxon>
        <taxon>Naldaviricetes</taxon>
        <taxon>Nimaviridae</taxon>
        <taxon>Whispovirus</taxon>
    </lineage>
</organism>
<protein>
    <recommendedName>
        <fullName evidence="3">VWFA domain-containing protein</fullName>
    </recommendedName>
</protein>
<evidence type="ECO:0000256" key="1">
    <source>
        <dbReference type="SAM" id="MobiDB-lite"/>
    </source>
</evidence>
<reference evidence="2" key="1">
    <citation type="submission" date="2022-10" db="EMBL/GenBank/DDBJ databases">
        <title>Genome sequences of endogenous nimaviruses in decapod crustaceans.</title>
        <authorList>
            <person name="Kawato S."/>
            <person name="Nozaki R."/>
            <person name="Kondo H."/>
            <person name="Hirono I."/>
        </authorList>
    </citation>
    <scope>NUCLEOTIDE SEQUENCE</scope>
    <source>
        <strain evidence="2">Toyama2020</strain>
    </source>
</reference>
<dbReference type="SUPFAM" id="SSF53300">
    <property type="entry name" value="vWA-like"/>
    <property type="match status" value="1"/>
</dbReference>